<evidence type="ECO:0000256" key="4">
    <source>
        <dbReference type="ARBA" id="ARBA00022989"/>
    </source>
</evidence>
<dbReference type="OrthoDB" id="8731593at2759"/>
<gene>
    <name evidence="8" type="ORF">CTI12_AA618290</name>
</gene>
<evidence type="ECO:0000256" key="3">
    <source>
        <dbReference type="ARBA" id="ARBA00022729"/>
    </source>
</evidence>
<sequence>MTELLTLNLSRNMFSGKIPPSMSDMHSLNDLDVSFNNLSGRVPSSTQLQSFEPARFTGNAGLCGLPTIKKCPGDEDLGVPPVVKSESDELQRWFYVGGATGFATGFWIVCSALLLNRRGRRAFFHFHDSVKDWVYVTVVVFIAKWRRVVRA</sequence>
<organism evidence="8 9">
    <name type="scientific">Artemisia annua</name>
    <name type="common">Sweet wormwood</name>
    <dbReference type="NCBI Taxonomy" id="35608"/>
    <lineage>
        <taxon>Eukaryota</taxon>
        <taxon>Viridiplantae</taxon>
        <taxon>Streptophyta</taxon>
        <taxon>Embryophyta</taxon>
        <taxon>Tracheophyta</taxon>
        <taxon>Spermatophyta</taxon>
        <taxon>Magnoliopsida</taxon>
        <taxon>eudicotyledons</taxon>
        <taxon>Gunneridae</taxon>
        <taxon>Pentapetalae</taxon>
        <taxon>asterids</taxon>
        <taxon>campanulids</taxon>
        <taxon>Asterales</taxon>
        <taxon>Asteraceae</taxon>
        <taxon>Asteroideae</taxon>
        <taxon>Anthemideae</taxon>
        <taxon>Artemisiinae</taxon>
        <taxon>Artemisia</taxon>
    </lineage>
</organism>
<proteinExistence type="predicted"/>
<keyword evidence="2 7" id="KW-0812">Transmembrane</keyword>
<comment type="caution">
    <text evidence="8">The sequence shown here is derived from an EMBL/GenBank/DDBJ whole genome shotgun (WGS) entry which is preliminary data.</text>
</comment>
<dbReference type="PANTHER" id="PTHR48063">
    <property type="entry name" value="LRR RECEPTOR-LIKE KINASE"/>
    <property type="match status" value="1"/>
</dbReference>
<accession>A0A2U1KCL1</accession>
<protein>
    <submittedName>
        <fullName evidence="8">Leucine-rich repeat domain, L domain-like protein</fullName>
    </submittedName>
</protein>
<name>A0A2U1KCL1_ARTAN</name>
<dbReference type="Pfam" id="PF00560">
    <property type="entry name" value="LRR_1"/>
    <property type="match status" value="2"/>
</dbReference>
<dbReference type="STRING" id="35608.A0A2U1KCL1"/>
<evidence type="ECO:0000313" key="8">
    <source>
        <dbReference type="EMBL" id="PWA34516.1"/>
    </source>
</evidence>
<evidence type="ECO:0000256" key="6">
    <source>
        <dbReference type="ARBA" id="ARBA00023180"/>
    </source>
</evidence>
<keyword evidence="5 7" id="KW-0472">Membrane</keyword>
<dbReference type="AlphaFoldDB" id="A0A2U1KCL1"/>
<keyword evidence="6" id="KW-0325">Glycoprotein</keyword>
<keyword evidence="3" id="KW-0732">Signal</keyword>
<keyword evidence="9" id="KW-1185">Reference proteome</keyword>
<dbReference type="Gene3D" id="3.80.10.10">
    <property type="entry name" value="Ribonuclease Inhibitor"/>
    <property type="match status" value="1"/>
</dbReference>
<reference evidence="8 9" key="1">
    <citation type="journal article" date="2018" name="Mol. Plant">
        <title>The genome of Artemisia annua provides insight into the evolution of Asteraceae family and artemisinin biosynthesis.</title>
        <authorList>
            <person name="Shen Q."/>
            <person name="Zhang L."/>
            <person name="Liao Z."/>
            <person name="Wang S."/>
            <person name="Yan T."/>
            <person name="Shi P."/>
            <person name="Liu M."/>
            <person name="Fu X."/>
            <person name="Pan Q."/>
            <person name="Wang Y."/>
            <person name="Lv Z."/>
            <person name="Lu X."/>
            <person name="Zhang F."/>
            <person name="Jiang W."/>
            <person name="Ma Y."/>
            <person name="Chen M."/>
            <person name="Hao X."/>
            <person name="Li L."/>
            <person name="Tang Y."/>
            <person name="Lv G."/>
            <person name="Zhou Y."/>
            <person name="Sun X."/>
            <person name="Brodelius P.E."/>
            <person name="Rose J.K.C."/>
            <person name="Tang K."/>
        </authorList>
    </citation>
    <scope>NUCLEOTIDE SEQUENCE [LARGE SCALE GENOMIC DNA]</scope>
    <source>
        <strain evidence="9">cv. Huhao1</strain>
        <tissue evidence="8">Leaf</tissue>
    </source>
</reference>
<comment type="subcellular location">
    <subcellularLocation>
        <location evidence="1">Membrane</location>
        <topology evidence="1">Single-pass type I membrane protein</topology>
    </subcellularLocation>
</comment>
<evidence type="ECO:0000256" key="2">
    <source>
        <dbReference type="ARBA" id="ARBA00022692"/>
    </source>
</evidence>
<evidence type="ECO:0000313" key="9">
    <source>
        <dbReference type="Proteomes" id="UP000245207"/>
    </source>
</evidence>
<dbReference type="InterPro" id="IPR046956">
    <property type="entry name" value="RLP23-like"/>
</dbReference>
<feature type="transmembrane region" description="Helical" evidence="7">
    <location>
        <begin position="93"/>
        <end position="115"/>
    </location>
</feature>
<dbReference type="SUPFAM" id="SSF52058">
    <property type="entry name" value="L domain-like"/>
    <property type="match status" value="1"/>
</dbReference>
<evidence type="ECO:0000256" key="7">
    <source>
        <dbReference type="SAM" id="Phobius"/>
    </source>
</evidence>
<keyword evidence="4 7" id="KW-1133">Transmembrane helix</keyword>
<evidence type="ECO:0000256" key="1">
    <source>
        <dbReference type="ARBA" id="ARBA00004479"/>
    </source>
</evidence>
<evidence type="ECO:0000256" key="5">
    <source>
        <dbReference type="ARBA" id="ARBA00023136"/>
    </source>
</evidence>
<dbReference type="InterPro" id="IPR032675">
    <property type="entry name" value="LRR_dom_sf"/>
</dbReference>
<dbReference type="PANTHER" id="PTHR48063:SF103">
    <property type="entry name" value="LEUCINE-RICH RECEPTOR-LIKE KINASE FAMILY PROTEIN"/>
    <property type="match status" value="1"/>
</dbReference>
<dbReference type="Proteomes" id="UP000245207">
    <property type="component" value="Unassembled WGS sequence"/>
</dbReference>
<dbReference type="InterPro" id="IPR001611">
    <property type="entry name" value="Leu-rich_rpt"/>
</dbReference>
<dbReference type="EMBL" id="PKPP01022376">
    <property type="protein sequence ID" value="PWA34516.1"/>
    <property type="molecule type" value="Genomic_DNA"/>
</dbReference>
<dbReference type="GO" id="GO:0016020">
    <property type="term" value="C:membrane"/>
    <property type="evidence" value="ECO:0007669"/>
    <property type="project" value="UniProtKB-SubCell"/>
</dbReference>